<evidence type="ECO:0000313" key="1">
    <source>
        <dbReference type="EMBL" id="TFW14846.1"/>
    </source>
</evidence>
<protein>
    <submittedName>
        <fullName evidence="1">Virulence protein SciE type</fullName>
    </submittedName>
</protein>
<dbReference type="OrthoDB" id="5416084at2"/>
<evidence type="ECO:0000313" key="2">
    <source>
        <dbReference type="Proteomes" id="UP000297729"/>
    </source>
</evidence>
<dbReference type="Pfam" id="PF07024">
    <property type="entry name" value="ImpE"/>
    <property type="match status" value="1"/>
</dbReference>
<name>A0A4Y9S4B0_9BURK</name>
<sequence length="273" mass="29526">MLALELIAEGKLGAALTALQDQVRKDASNPKHRIFLFQLLCVLGQWNRALTQLNVAAELDAAALPMAQTYREAIQCEALRDEVFAGKRAPLIFGEPEPWLALLLQALQLDASDPAGAARARAQALQDAPAGGGSIDGVPFAWLADADRRLGPVLEVIVNGRYFWVPMNRIQRIEIDPPTDLRDTVWTAASFTWSNGAQTVGLIPTRYQGTLATGDDGLLLARRTEWVALGEGDAGVGQRMLVTDAGDYALMDAREIVFDTAAQQAPAQEQDHG</sequence>
<organism evidence="1 2">
    <name type="scientific">Duganella callida</name>
    <dbReference type="NCBI Taxonomy" id="2561932"/>
    <lineage>
        <taxon>Bacteria</taxon>
        <taxon>Pseudomonadati</taxon>
        <taxon>Pseudomonadota</taxon>
        <taxon>Betaproteobacteria</taxon>
        <taxon>Burkholderiales</taxon>
        <taxon>Oxalobacteraceae</taxon>
        <taxon>Telluria group</taxon>
        <taxon>Duganella</taxon>
    </lineage>
</organism>
<dbReference type="EMBL" id="SPVG01000263">
    <property type="protein sequence ID" value="TFW14846.1"/>
    <property type="molecule type" value="Genomic_DNA"/>
</dbReference>
<dbReference type="InterPro" id="IPR011990">
    <property type="entry name" value="TPR-like_helical_dom_sf"/>
</dbReference>
<dbReference type="PIRSF" id="PIRSF029288">
    <property type="entry name" value="SciE_ImpE"/>
    <property type="match status" value="1"/>
</dbReference>
<proteinExistence type="predicted"/>
<keyword evidence="2" id="KW-1185">Reference proteome</keyword>
<dbReference type="RefSeq" id="WP_135204710.1">
    <property type="nucleotide sequence ID" value="NZ_SPVG01000263.1"/>
</dbReference>
<dbReference type="InterPro" id="IPR009211">
    <property type="entry name" value="TagJ"/>
</dbReference>
<reference evidence="1 2" key="1">
    <citation type="submission" date="2019-03" db="EMBL/GenBank/DDBJ databases">
        <title>Draft Genome Sequence of Duganella callidus sp. nov., a Novel Duganella Species Isolated from Cultivated Soil.</title>
        <authorList>
            <person name="Raths R."/>
            <person name="Peta V."/>
            <person name="Bucking H."/>
        </authorList>
    </citation>
    <scope>NUCLEOTIDE SEQUENCE [LARGE SCALE GENOMIC DNA]</scope>
    <source>
        <strain evidence="1 2">DN04</strain>
    </source>
</reference>
<dbReference type="SUPFAM" id="SSF144059">
    <property type="entry name" value="ImpE-like"/>
    <property type="match status" value="1"/>
</dbReference>
<gene>
    <name evidence="1" type="ORF">E4L98_27420</name>
</gene>
<accession>A0A4Y9S4B0</accession>
<dbReference type="Proteomes" id="UP000297729">
    <property type="component" value="Unassembled WGS sequence"/>
</dbReference>
<dbReference type="AlphaFoldDB" id="A0A4Y9S4B0"/>
<dbReference type="Gene3D" id="1.25.40.10">
    <property type="entry name" value="Tetratricopeptide repeat domain"/>
    <property type="match status" value="1"/>
</dbReference>
<comment type="caution">
    <text evidence="1">The sequence shown here is derived from an EMBL/GenBank/DDBJ whole genome shotgun (WGS) entry which is preliminary data.</text>
</comment>